<name>A0A5C4R2M9_9RHOB</name>
<evidence type="ECO:0000256" key="1">
    <source>
        <dbReference type="ARBA" id="ARBA00006865"/>
    </source>
</evidence>
<keyword evidence="4" id="KW-0326">Glycosidase</keyword>
<organism evidence="7 8">
    <name type="scientific">Paracoccus haeundaensis</name>
    <dbReference type="NCBI Taxonomy" id="225362"/>
    <lineage>
        <taxon>Bacteria</taxon>
        <taxon>Pseudomonadati</taxon>
        <taxon>Pseudomonadota</taxon>
        <taxon>Alphaproteobacteria</taxon>
        <taxon>Rhodobacterales</taxon>
        <taxon>Paracoccaceae</taxon>
        <taxon>Paracoccus</taxon>
    </lineage>
</organism>
<dbReference type="PANTHER" id="PTHR10963">
    <property type="entry name" value="GLYCOSYL HYDROLASE-RELATED"/>
    <property type="match status" value="1"/>
</dbReference>
<sequence>MRSVPFDCPTCEHLSLDPFGCGFHKPGGSARQPCGQEALHMRHSSALALALILAAQPLSAQQADPHPDADGFFEDFTNGLDKDRWYVSDGWTNGDWQDCHWSGRAVQVRGGLLTLFHIPAPGNSDRPALCGEIQSKAYLQHGTYEARIRTPRQSGLNASVFTYAGPVHDSPHDEIDIEILTRDPGVMTMNTYVSGQPHNGGTTPSDTAFDEDFRTVGFRWAPEGITWFLDGREVHRTEPDSILPTHPQKLYMSFWSTATLTDWMGHQEPQDGPLAYEIDWVAFTPLDASCLFEGSVTCEDR</sequence>
<dbReference type="Proteomes" id="UP000304880">
    <property type="component" value="Unassembled WGS sequence"/>
</dbReference>
<dbReference type="Pfam" id="PF00722">
    <property type="entry name" value="Glyco_hydro_16"/>
    <property type="match status" value="1"/>
</dbReference>
<reference evidence="7 8" key="1">
    <citation type="submission" date="2019-06" db="EMBL/GenBank/DDBJ databases">
        <authorList>
            <person name="Li J."/>
        </authorList>
    </citation>
    <scope>NUCLEOTIDE SEQUENCE [LARGE SCALE GENOMIC DNA]</scope>
    <source>
        <strain evidence="7 8">CGMCC 1.8012</strain>
    </source>
</reference>
<dbReference type="InterPro" id="IPR008264">
    <property type="entry name" value="Beta_glucanase"/>
</dbReference>
<comment type="similarity">
    <text evidence="1">Belongs to the glycosyl hydrolase 16 family.</text>
</comment>
<keyword evidence="2" id="KW-0732">Signal</keyword>
<dbReference type="GO" id="GO:0004553">
    <property type="term" value="F:hydrolase activity, hydrolyzing O-glycosyl compounds"/>
    <property type="evidence" value="ECO:0007669"/>
    <property type="project" value="InterPro"/>
</dbReference>
<dbReference type="Gene3D" id="2.60.120.200">
    <property type="match status" value="1"/>
</dbReference>
<gene>
    <name evidence="7" type="ORF">FHD67_16935</name>
</gene>
<dbReference type="GO" id="GO:0005975">
    <property type="term" value="P:carbohydrate metabolic process"/>
    <property type="evidence" value="ECO:0007669"/>
    <property type="project" value="InterPro"/>
</dbReference>
<dbReference type="InterPro" id="IPR050546">
    <property type="entry name" value="Glycosyl_Hydrlase_16"/>
</dbReference>
<dbReference type="InterPro" id="IPR013320">
    <property type="entry name" value="ConA-like_dom_sf"/>
</dbReference>
<feature type="domain" description="GH16" evidence="6">
    <location>
        <begin position="59"/>
        <end position="289"/>
    </location>
</feature>
<evidence type="ECO:0000313" key="7">
    <source>
        <dbReference type="EMBL" id="TNH38061.1"/>
    </source>
</evidence>
<evidence type="ECO:0000256" key="5">
    <source>
        <dbReference type="PIRSR" id="PIRSR608264-1"/>
    </source>
</evidence>
<dbReference type="PROSITE" id="PS51762">
    <property type="entry name" value="GH16_2"/>
    <property type="match status" value="1"/>
</dbReference>
<evidence type="ECO:0000256" key="3">
    <source>
        <dbReference type="ARBA" id="ARBA00022801"/>
    </source>
</evidence>
<evidence type="ECO:0000259" key="6">
    <source>
        <dbReference type="PROSITE" id="PS51762"/>
    </source>
</evidence>
<keyword evidence="3 7" id="KW-0378">Hydrolase</keyword>
<comment type="caution">
    <text evidence="7">The sequence shown here is derived from an EMBL/GenBank/DDBJ whole genome shotgun (WGS) entry which is preliminary data.</text>
</comment>
<dbReference type="PANTHER" id="PTHR10963:SF22">
    <property type="entry name" value="GLYCOSIDASE CRH2-RELATED"/>
    <property type="match status" value="1"/>
</dbReference>
<dbReference type="AlphaFoldDB" id="A0A5C4R2M9"/>
<protein>
    <submittedName>
        <fullName evidence="7">Glycosyl hydrolase family protein</fullName>
    </submittedName>
</protein>
<proteinExistence type="inferred from homology"/>
<dbReference type="PRINTS" id="PR00737">
    <property type="entry name" value="GLHYDRLASE16"/>
</dbReference>
<dbReference type="EMBL" id="VDDC01000039">
    <property type="protein sequence ID" value="TNH38061.1"/>
    <property type="molecule type" value="Genomic_DNA"/>
</dbReference>
<accession>A0A5C4R2M9</accession>
<feature type="active site" description="Nucleophile" evidence="5">
    <location>
        <position position="174"/>
    </location>
</feature>
<evidence type="ECO:0000256" key="4">
    <source>
        <dbReference type="ARBA" id="ARBA00023295"/>
    </source>
</evidence>
<dbReference type="SUPFAM" id="SSF49899">
    <property type="entry name" value="Concanavalin A-like lectins/glucanases"/>
    <property type="match status" value="1"/>
</dbReference>
<keyword evidence="8" id="KW-1185">Reference proteome</keyword>
<dbReference type="InterPro" id="IPR000757">
    <property type="entry name" value="Beta-glucanase-like"/>
</dbReference>
<evidence type="ECO:0000256" key="2">
    <source>
        <dbReference type="ARBA" id="ARBA00022729"/>
    </source>
</evidence>
<feature type="active site" description="Proton donor" evidence="5">
    <location>
        <position position="178"/>
    </location>
</feature>
<evidence type="ECO:0000313" key="8">
    <source>
        <dbReference type="Proteomes" id="UP000304880"/>
    </source>
</evidence>